<sequence length="81" mass="9255">MKPVGTEGFISLEEIIVSEEFLYSHPSVDKTKEVMDYVVRTGNLDEPITINRDTNVLTNGYRRYLAAKMVGMNIVPINYEQ</sequence>
<organism evidence="1 2">
    <name type="scientific">Peribacillus psychrosaccharolyticus</name>
    <name type="common">Bacillus psychrosaccharolyticus</name>
    <dbReference type="NCBI Taxonomy" id="1407"/>
    <lineage>
        <taxon>Bacteria</taxon>
        <taxon>Bacillati</taxon>
        <taxon>Bacillota</taxon>
        <taxon>Bacilli</taxon>
        <taxon>Bacillales</taxon>
        <taxon>Bacillaceae</taxon>
        <taxon>Peribacillus</taxon>
    </lineage>
</organism>
<dbReference type="Gene3D" id="3.90.1530.10">
    <property type="entry name" value="Conserved hypothetical protein from pyrococcus furiosus pfu- 392566-001, ParB domain"/>
    <property type="match status" value="1"/>
</dbReference>
<dbReference type="EMBL" id="CP068053">
    <property type="protein sequence ID" value="QQT01887.1"/>
    <property type="molecule type" value="Genomic_DNA"/>
</dbReference>
<gene>
    <name evidence="1" type="ORF">I6J18_08600</name>
</gene>
<dbReference type="InterPro" id="IPR036086">
    <property type="entry name" value="ParB/Sulfiredoxin_sf"/>
</dbReference>
<dbReference type="AlphaFoldDB" id="A0A974S1P7"/>
<accession>A0A974S1P7</accession>
<protein>
    <recommendedName>
        <fullName evidence="3">ParB/Sulfiredoxin domain-containing protein</fullName>
    </recommendedName>
</protein>
<proteinExistence type="predicted"/>
<dbReference type="Proteomes" id="UP000595254">
    <property type="component" value="Chromosome"/>
</dbReference>
<name>A0A974S1P7_PERPY</name>
<keyword evidence="2" id="KW-1185">Reference proteome</keyword>
<dbReference type="RefSeq" id="WP_051387378.1">
    <property type="nucleotide sequence ID" value="NZ_CP068053.1"/>
</dbReference>
<evidence type="ECO:0008006" key="3">
    <source>
        <dbReference type="Google" id="ProtNLM"/>
    </source>
</evidence>
<evidence type="ECO:0000313" key="2">
    <source>
        <dbReference type="Proteomes" id="UP000595254"/>
    </source>
</evidence>
<evidence type="ECO:0000313" key="1">
    <source>
        <dbReference type="EMBL" id="QQT01887.1"/>
    </source>
</evidence>
<dbReference type="SUPFAM" id="SSF110849">
    <property type="entry name" value="ParB/Sulfiredoxin"/>
    <property type="match status" value="1"/>
</dbReference>
<dbReference type="KEGG" id="ppsr:I6J18_08600"/>
<reference evidence="1 2" key="1">
    <citation type="submission" date="2021-01" db="EMBL/GenBank/DDBJ databases">
        <title>FDA dAtabase for Regulatory Grade micrObial Sequences (FDA-ARGOS): Supporting development and validation of Infectious Disease Dx tests.</title>
        <authorList>
            <person name="Nelson B."/>
            <person name="Plummer A."/>
            <person name="Tallon L."/>
            <person name="Sadzewicz L."/>
            <person name="Zhao X."/>
            <person name="Boylan J."/>
            <person name="Ott S."/>
            <person name="Bowen H."/>
            <person name="Vavikolanu K."/>
            <person name="Mehta A."/>
            <person name="Aluvathingal J."/>
            <person name="Nadendla S."/>
            <person name="Myers T."/>
            <person name="Yan Y."/>
            <person name="Sichtig H."/>
        </authorList>
    </citation>
    <scope>NUCLEOTIDE SEQUENCE [LARGE SCALE GENOMIC DNA]</scope>
    <source>
        <strain evidence="1 2">FDAARGOS_1161</strain>
    </source>
</reference>